<dbReference type="AlphaFoldDB" id="A0A124DZ80"/>
<evidence type="ECO:0000313" key="2">
    <source>
        <dbReference type="Proteomes" id="UP000069620"/>
    </source>
</evidence>
<reference evidence="2" key="2">
    <citation type="submission" date="2016-02" db="EMBL/GenBank/DDBJ databases">
        <title>Draft genome sequence of five rapidly growing Mycobacterium species.</title>
        <authorList>
            <person name="Katahira K."/>
            <person name="Gotou Y."/>
            <person name="Iida K."/>
            <person name="Ogura Y."/>
            <person name="Hayashi T."/>
        </authorList>
    </citation>
    <scope>NUCLEOTIDE SEQUENCE [LARGE SCALE GENOMIC DNA]</scope>
    <source>
        <strain evidence="2">JCM15654</strain>
    </source>
</reference>
<proteinExistence type="predicted"/>
<dbReference type="STRING" id="146020.RMCB_0541"/>
<dbReference type="Proteomes" id="UP000069620">
    <property type="component" value="Unassembled WGS sequence"/>
</dbReference>
<organism evidence="1 2">
    <name type="scientific">Mycolicibacterium brisbanense</name>
    <dbReference type="NCBI Taxonomy" id="146020"/>
    <lineage>
        <taxon>Bacteria</taxon>
        <taxon>Bacillati</taxon>
        <taxon>Actinomycetota</taxon>
        <taxon>Actinomycetes</taxon>
        <taxon>Mycobacteriales</taxon>
        <taxon>Mycobacteriaceae</taxon>
        <taxon>Mycolicibacterium</taxon>
    </lineage>
</organism>
<protein>
    <submittedName>
        <fullName evidence="1">Bifunctional deaminase-reductase domain protein</fullName>
    </submittedName>
</protein>
<keyword evidence="2" id="KW-1185">Reference proteome</keyword>
<comment type="caution">
    <text evidence="1">The sequence shown here is derived from an EMBL/GenBank/DDBJ whole genome shotgun (WGS) entry which is preliminary data.</text>
</comment>
<dbReference type="EMBL" id="BCSX01000007">
    <property type="protein sequence ID" value="GAS86445.1"/>
    <property type="molecule type" value="Genomic_DNA"/>
</dbReference>
<name>A0A124DZ80_9MYCO</name>
<evidence type="ECO:0000313" key="1">
    <source>
        <dbReference type="EMBL" id="GAS86445.1"/>
    </source>
</evidence>
<accession>A0A124DZ80</accession>
<sequence>MNFALRCSLNCVGKLIYGFNVSLRLLENRTFPGGTVLLRYAAKHD</sequence>
<gene>
    <name evidence="1" type="ORF">RMCB_0541</name>
</gene>
<reference evidence="2" key="1">
    <citation type="journal article" date="2016" name="Genome Announc.">
        <title>Draft Genome Sequences of Five Rapidly Growing Mycobacterium Species, M. thermoresistibile, M. fortuitum subsp. acetamidolyticum, M. canariasense, M. brisbanense, and M. novocastrense.</title>
        <authorList>
            <person name="Katahira K."/>
            <person name="Ogura Y."/>
            <person name="Gotoh Y."/>
            <person name="Hayashi T."/>
        </authorList>
    </citation>
    <scope>NUCLEOTIDE SEQUENCE [LARGE SCALE GENOMIC DNA]</scope>
    <source>
        <strain evidence="2">JCM15654</strain>
    </source>
</reference>